<feature type="signal peptide" evidence="1">
    <location>
        <begin position="1"/>
        <end position="33"/>
    </location>
</feature>
<dbReference type="RefSeq" id="WP_147314087.1">
    <property type="nucleotide sequence ID" value="NZ_QTJU01000018.1"/>
</dbReference>
<dbReference type="GO" id="GO:0004560">
    <property type="term" value="F:alpha-L-fucosidase activity"/>
    <property type="evidence" value="ECO:0007669"/>
    <property type="project" value="InterPro"/>
</dbReference>
<dbReference type="PIRSF" id="PIRSF007663">
    <property type="entry name" value="UCP007663"/>
    <property type="match status" value="1"/>
</dbReference>
<keyword evidence="6" id="KW-1185">Reference proteome</keyword>
<dbReference type="InterPro" id="IPR027414">
    <property type="entry name" value="GH95_N_dom"/>
</dbReference>
<feature type="chain" id="PRO_5017670725" evidence="1">
    <location>
        <begin position="34"/>
        <end position="825"/>
    </location>
</feature>
<reference evidence="5 6" key="1">
    <citation type="submission" date="2018-08" db="EMBL/GenBank/DDBJ databases">
        <title>Chitinophagaceae sp. K23C18032701, a novel bacterium isolated from forest soil.</title>
        <authorList>
            <person name="Wang C."/>
        </authorList>
    </citation>
    <scope>NUCLEOTIDE SEQUENCE [LARGE SCALE GENOMIC DNA]</scope>
    <source>
        <strain evidence="5 6">K23C18032701</strain>
    </source>
</reference>
<dbReference type="InterPro" id="IPR016518">
    <property type="entry name" value="Alpha-L-fucosidase"/>
</dbReference>
<proteinExistence type="predicted"/>
<dbReference type="PANTHER" id="PTHR31084:SF0">
    <property type="entry name" value="ALPHA-L-FUCOSIDASE 2"/>
    <property type="match status" value="1"/>
</dbReference>
<dbReference type="InterPro" id="IPR054363">
    <property type="entry name" value="GH95_cat"/>
</dbReference>
<gene>
    <name evidence="5" type="ORF">DXN05_24145</name>
</gene>
<feature type="domain" description="Glycosyl hydrolase family 95 N-terminal" evidence="2">
    <location>
        <begin position="38"/>
        <end position="278"/>
    </location>
</feature>
<name>A0A3E1NCR1_9BACT</name>
<evidence type="ECO:0000259" key="4">
    <source>
        <dbReference type="Pfam" id="PF22124"/>
    </source>
</evidence>
<dbReference type="SUPFAM" id="SSF48208">
    <property type="entry name" value="Six-hairpin glycosidases"/>
    <property type="match status" value="1"/>
</dbReference>
<comment type="caution">
    <text evidence="5">The sequence shown here is derived from an EMBL/GenBank/DDBJ whole genome shotgun (WGS) entry which is preliminary data.</text>
</comment>
<dbReference type="Gene3D" id="1.50.10.10">
    <property type="match status" value="1"/>
</dbReference>
<dbReference type="InterPro" id="IPR012341">
    <property type="entry name" value="6hp_glycosidase-like_sf"/>
</dbReference>
<evidence type="ECO:0000256" key="1">
    <source>
        <dbReference type="SAM" id="SignalP"/>
    </source>
</evidence>
<dbReference type="InterPro" id="IPR008928">
    <property type="entry name" value="6-hairpin_glycosidase_sf"/>
</dbReference>
<feature type="domain" description="Glycosyl hydrolase family 95 catalytic" evidence="4">
    <location>
        <begin position="306"/>
        <end position="721"/>
    </location>
</feature>
<dbReference type="OrthoDB" id="9768507at2"/>
<dbReference type="PANTHER" id="PTHR31084">
    <property type="entry name" value="ALPHA-L-FUCOSIDASE 2"/>
    <property type="match status" value="1"/>
</dbReference>
<dbReference type="InterPro" id="IPR049053">
    <property type="entry name" value="AFCA-like_C"/>
</dbReference>
<feature type="domain" description="Alpha fucosidase A-like C-terminal" evidence="3">
    <location>
        <begin position="723"/>
        <end position="820"/>
    </location>
</feature>
<organism evidence="5 6">
    <name type="scientific">Deminuibacter soli</name>
    <dbReference type="NCBI Taxonomy" id="2291815"/>
    <lineage>
        <taxon>Bacteria</taxon>
        <taxon>Pseudomonadati</taxon>
        <taxon>Bacteroidota</taxon>
        <taxon>Chitinophagia</taxon>
        <taxon>Chitinophagales</taxon>
        <taxon>Chitinophagaceae</taxon>
        <taxon>Deminuibacter</taxon>
    </lineage>
</organism>
<dbReference type="AlphaFoldDB" id="A0A3E1NCR1"/>
<keyword evidence="5" id="KW-0378">Hydrolase</keyword>
<dbReference type="Pfam" id="PF21307">
    <property type="entry name" value="Glyco_hydro_95_C"/>
    <property type="match status" value="1"/>
</dbReference>
<dbReference type="Pfam" id="PF22124">
    <property type="entry name" value="Glyco_hydro_95_cat"/>
    <property type="match status" value="1"/>
</dbReference>
<protein>
    <submittedName>
        <fullName evidence="5">Glycoside hydrolase family 95 protein</fullName>
    </submittedName>
</protein>
<dbReference type="GO" id="GO:0005975">
    <property type="term" value="P:carbohydrate metabolic process"/>
    <property type="evidence" value="ECO:0007669"/>
    <property type="project" value="InterPro"/>
</dbReference>
<evidence type="ECO:0000313" key="6">
    <source>
        <dbReference type="Proteomes" id="UP000261284"/>
    </source>
</evidence>
<evidence type="ECO:0000259" key="2">
    <source>
        <dbReference type="Pfam" id="PF14498"/>
    </source>
</evidence>
<sequence>MRKPKATAWKQWQLVAALTVSLAASYSAAPAQADVRMLFTAPAKDFHESCPLGNGRLGAMLFGGTGTERIVLNEISMWSGGVQDADDATAGAYLPQIQQLLLQGKNLEAQELLQAHFICKGPGSGSGNGANVHFGCYQTLGDLFIQWDTIAAPVQQYRRVLRLDSAVARASWQRGGVVFSEELLVSAPQQVIAIRFKASKPGMLSFTAKLSRKERAAYHTTNGMLCMQGSLNNAGAEGVRYASLLKALPVGGSVTLTDSTLTVKNASECVLLVSAATDLNWPQVQQRGPAPLPVAAQAITQAQPVSWNKLLAAHVKDFTGYFNRSRLQFNNTAAAVNNLSMPERLLRFKNGGDDADLVSLYYNFGRYLLIASSRPGGMPPNLQGVWAQEYQTPWNGDYHTDINIQMNYWPAEVTGLADCHQPMFTLLQQMADNGARTAQTYYHARGWVTHPITNPWGYTSPGEGATWGSTVTGGIWAATDLWQHYEFKPDTAFLQKVYPIIKGAAQFFTDILIEEPKHHWLVTAPSNSPENSFMMADGKEAATCMGPTVDMQLGREILREAIAAATVLHTDAAWRDSLARILPQLAPNQVSPSTGALQEWLEDYKEPEPTHRHISHSIALYPFDEITPWSTPALSNAMRVTLQRRNVGGSGWSRVLRMALWARMQDGDAAWNLFHTLLNPATSFETHYNEGAGTYANLFCAHPPFQIDGNFGGAAAIAEMLLQSHGAHNVIRLLPALPSQPSLQSGEVKGLRARNDFEVSFSWKYGKPQQAKIVSGSGNPCYLLVPAKASIVDAAGKTVTVQTAGDKIVRFETKKNGAYLVRFGE</sequence>
<dbReference type="Proteomes" id="UP000261284">
    <property type="component" value="Unassembled WGS sequence"/>
</dbReference>
<keyword evidence="1" id="KW-0732">Signal</keyword>
<evidence type="ECO:0000259" key="3">
    <source>
        <dbReference type="Pfam" id="PF21307"/>
    </source>
</evidence>
<dbReference type="Pfam" id="PF14498">
    <property type="entry name" value="Glyco_hyd_65N_2"/>
    <property type="match status" value="1"/>
</dbReference>
<evidence type="ECO:0000313" key="5">
    <source>
        <dbReference type="EMBL" id="RFM25631.1"/>
    </source>
</evidence>
<dbReference type="EMBL" id="QTJU01000018">
    <property type="protein sequence ID" value="RFM25631.1"/>
    <property type="molecule type" value="Genomic_DNA"/>
</dbReference>
<accession>A0A3E1NCR1</accession>